<name>A0ABX1PWH9_9RHOO</name>
<protein>
    <submittedName>
        <fullName evidence="1">Uncharacterized protein</fullName>
    </submittedName>
</protein>
<accession>A0ABX1PWH9</accession>
<evidence type="ECO:0000313" key="1">
    <source>
        <dbReference type="EMBL" id="NMG43801.1"/>
    </source>
</evidence>
<organism evidence="1 2">
    <name type="scientific">Aromatoleum toluvorans</name>
    <dbReference type="NCBI Taxonomy" id="92002"/>
    <lineage>
        <taxon>Bacteria</taxon>
        <taxon>Pseudomonadati</taxon>
        <taxon>Pseudomonadota</taxon>
        <taxon>Betaproteobacteria</taxon>
        <taxon>Rhodocyclales</taxon>
        <taxon>Rhodocyclaceae</taxon>
        <taxon>Aromatoleum</taxon>
    </lineage>
</organism>
<sequence length="79" mass="8475">MTALGNVMAMVQELQEEKAAMTEETLPPRGFVFPATCSCVCASSLGDVLEYIRESQGDSLREFIATLPPVKAPRTVVAA</sequence>
<dbReference type="Proteomes" id="UP000623795">
    <property type="component" value="Unassembled WGS sequence"/>
</dbReference>
<dbReference type="RefSeq" id="WP_169255694.1">
    <property type="nucleotide sequence ID" value="NZ_WTVN01000010.1"/>
</dbReference>
<evidence type="ECO:0000313" key="2">
    <source>
        <dbReference type="Proteomes" id="UP000623795"/>
    </source>
</evidence>
<comment type="caution">
    <text evidence="1">The sequence shown here is derived from an EMBL/GenBank/DDBJ whole genome shotgun (WGS) entry which is preliminary data.</text>
</comment>
<reference evidence="1 2" key="1">
    <citation type="submission" date="2019-12" db="EMBL/GenBank/DDBJ databases">
        <title>Comparative genomics gives insights into the taxonomy of the Azoarcus-Aromatoleum group and reveals separate origins of nif in the plant-associated Azoarcus and non-plant-associated Aromatoleum sub-groups.</title>
        <authorList>
            <person name="Lafos M."/>
            <person name="Maluk M."/>
            <person name="Batista M."/>
            <person name="Junghare M."/>
            <person name="Carmona M."/>
            <person name="Faoro H."/>
            <person name="Cruz L.M."/>
            <person name="Battistoni F."/>
            <person name="De Souza E."/>
            <person name="Pedrosa F."/>
            <person name="Chen W.-M."/>
            <person name="Poole P.S."/>
            <person name="Dixon R.A."/>
            <person name="James E.K."/>
        </authorList>
    </citation>
    <scope>NUCLEOTIDE SEQUENCE [LARGE SCALE GENOMIC DNA]</scope>
    <source>
        <strain evidence="1 2">Td21</strain>
    </source>
</reference>
<proteinExistence type="predicted"/>
<keyword evidence="2" id="KW-1185">Reference proteome</keyword>
<dbReference type="EMBL" id="WTVN01000010">
    <property type="protein sequence ID" value="NMG43801.1"/>
    <property type="molecule type" value="Genomic_DNA"/>
</dbReference>
<gene>
    <name evidence="1" type="ORF">GPA22_08660</name>
</gene>